<evidence type="ECO:0000256" key="1">
    <source>
        <dbReference type="ARBA" id="ARBA00001954"/>
    </source>
</evidence>
<evidence type="ECO:0000313" key="3">
    <source>
        <dbReference type="Proteomes" id="UP001214854"/>
    </source>
</evidence>
<proteinExistence type="predicted"/>
<dbReference type="PANTHER" id="PTHR20883:SF48">
    <property type="entry name" value="ECTOINE DIOXYGENASE"/>
    <property type="match status" value="1"/>
</dbReference>
<reference evidence="2 3" key="1">
    <citation type="submission" date="2023-01" db="EMBL/GenBank/DDBJ databases">
        <title>Novel species of the genus Asticcacaulis isolated from rivers.</title>
        <authorList>
            <person name="Lu H."/>
        </authorList>
    </citation>
    <scope>NUCLEOTIDE SEQUENCE [LARGE SCALE GENOMIC DNA]</scope>
    <source>
        <strain evidence="2 3">BYS171W</strain>
    </source>
</reference>
<keyword evidence="2" id="KW-0560">Oxidoreductase</keyword>
<evidence type="ECO:0000313" key="2">
    <source>
        <dbReference type="EMBL" id="MDC7684053.1"/>
    </source>
</evidence>
<organism evidence="2 3">
    <name type="scientific">Asticcacaulis aquaticus</name>
    <dbReference type="NCBI Taxonomy" id="2984212"/>
    <lineage>
        <taxon>Bacteria</taxon>
        <taxon>Pseudomonadati</taxon>
        <taxon>Pseudomonadota</taxon>
        <taxon>Alphaproteobacteria</taxon>
        <taxon>Caulobacterales</taxon>
        <taxon>Caulobacteraceae</taxon>
        <taxon>Asticcacaulis</taxon>
    </lineage>
</organism>
<dbReference type="GO" id="GO:0051213">
    <property type="term" value="F:dioxygenase activity"/>
    <property type="evidence" value="ECO:0007669"/>
    <property type="project" value="UniProtKB-KW"/>
</dbReference>
<protein>
    <submittedName>
        <fullName evidence="2">Phytanoyl-CoA dioxygenase family protein</fullName>
    </submittedName>
</protein>
<sequence>MITLDNLDFARDGAVLHRAVLASEIIDSLRDDLDAQIAGRPGKRLTQGNTLLEATGALGRIAAGLIGEAARPVRAIIFDKSPATNWHLGWHQDRTIAVRERIEVEGFGPWSTKDGILHVAPPMSVLNGMVTLRLHLDDCDESNAPLKVALGSHRLGFVAADEASRVAESGPVLTCLARAGDVWAYATPILHMSERSQSPGRRRVLQVDYAATALPGGLDWRGV</sequence>
<dbReference type="Proteomes" id="UP001214854">
    <property type="component" value="Unassembled WGS sequence"/>
</dbReference>
<comment type="caution">
    <text evidence="2">The sequence shown here is derived from an EMBL/GenBank/DDBJ whole genome shotgun (WGS) entry which is preliminary data.</text>
</comment>
<gene>
    <name evidence="2" type="ORF">PQU92_12255</name>
</gene>
<dbReference type="InterPro" id="IPR008775">
    <property type="entry name" value="Phytyl_CoA_dOase-like"/>
</dbReference>
<dbReference type="RefSeq" id="WP_272748505.1">
    <property type="nucleotide sequence ID" value="NZ_JAQQKX010000009.1"/>
</dbReference>
<accession>A0ABT5HVU1</accession>
<dbReference type="Gene3D" id="2.60.120.620">
    <property type="entry name" value="q2cbj1_9rhob like domain"/>
    <property type="match status" value="1"/>
</dbReference>
<comment type="cofactor">
    <cofactor evidence="1">
        <name>Fe(2+)</name>
        <dbReference type="ChEBI" id="CHEBI:29033"/>
    </cofactor>
</comment>
<dbReference type="Pfam" id="PF05721">
    <property type="entry name" value="PhyH"/>
    <property type="match status" value="1"/>
</dbReference>
<dbReference type="PANTHER" id="PTHR20883">
    <property type="entry name" value="PHYTANOYL-COA DIOXYGENASE DOMAIN CONTAINING 1"/>
    <property type="match status" value="1"/>
</dbReference>
<keyword evidence="3" id="KW-1185">Reference proteome</keyword>
<dbReference type="SUPFAM" id="SSF51197">
    <property type="entry name" value="Clavaminate synthase-like"/>
    <property type="match status" value="1"/>
</dbReference>
<keyword evidence="2" id="KW-0223">Dioxygenase</keyword>
<name>A0ABT5HVU1_9CAUL</name>
<dbReference type="EMBL" id="JAQQKX010000009">
    <property type="protein sequence ID" value="MDC7684053.1"/>
    <property type="molecule type" value="Genomic_DNA"/>
</dbReference>